<sequence>MKIEGFTAGPFQANTYVVINGDRALVIDPGMSAYGPTMEIVEREGVTLEAVVLTHGHIDHVRDAAEFELPTYIHPDDEVMFDFSSKPMQEFAQIFAPAIPMMGLDTFKKPGDLRHVNDGETLEVAGLSFTVIHAPGHSPGCVIFKSNSELVAFTGDVIFAGSVGRTDVPLCSPEAMQRSLAGPVWDLADELTLLSGHGPATTMERERATNPYLREAKQASAH</sequence>
<comment type="cofactor">
    <cofactor evidence="1">
        <name>Zn(2+)</name>
        <dbReference type="ChEBI" id="CHEBI:29105"/>
    </cofactor>
</comment>
<protein>
    <submittedName>
        <fullName evidence="7">Glyoxylase-like metal-dependent hydrolase (Beta-lactamase superfamily II)</fullName>
    </submittedName>
</protein>
<accession>A0A931DX41</accession>
<name>A0A931DX41_9CORY</name>
<keyword evidence="3 7" id="KW-0378">Hydrolase</keyword>
<dbReference type="EMBL" id="JADOUE010000001">
    <property type="protein sequence ID" value="MBG6121715.1"/>
    <property type="molecule type" value="Genomic_DNA"/>
</dbReference>
<evidence type="ECO:0000256" key="2">
    <source>
        <dbReference type="ARBA" id="ARBA00022723"/>
    </source>
</evidence>
<evidence type="ECO:0000256" key="5">
    <source>
        <dbReference type="SAM" id="MobiDB-lite"/>
    </source>
</evidence>
<reference evidence="7" key="1">
    <citation type="submission" date="2020-11" db="EMBL/GenBank/DDBJ databases">
        <title>Sequencing the genomes of 1000 actinobacteria strains.</title>
        <authorList>
            <person name="Klenk H.-P."/>
        </authorList>
    </citation>
    <scope>NUCLEOTIDE SEQUENCE</scope>
    <source>
        <strain evidence="7">DSM 45632</strain>
    </source>
</reference>
<keyword evidence="4" id="KW-0862">Zinc</keyword>
<dbReference type="Gene3D" id="3.60.15.10">
    <property type="entry name" value="Ribonuclease Z/Hydroxyacylglutathione hydrolase-like"/>
    <property type="match status" value="1"/>
</dbReference>
<organism evidence="7 8">
    <name type="scientific">Corynebacterium aquatimens</name>
    <dbReference type="NCBI Taxonomy" id="1190508"/>
    <lineage>
        <taxon>Bacteria</taxon>
        <taxon>Bacillati</taxon>
        <taxon>Actinomycetota</taxon>
        <taxon>Actinomycetes</taxon>
        <taxon>Mycobacteriales</taxon>
        <taxon>Corynebacteriaceae</taxon>
        <taxon>Corynebacterium</taxon>
    </lineage>
</organism>
<dbReference type="Pfam" id="PF00753">
    <property type="entry name" value="Lactamase_B"/>
    <property type="match status" value="1"/>
</dbReference>
<evidence type="ECO:0000313" key="8">
    <source>
        <dbReference type="Proteomes" id="UP000658613"/>
    </source>
</evidence>
<evidence type="ECO:0000256" key="1">
    <source>
        <dbReference type="ARBA" id="ARBA00001947"/>
    </source>
</evidence>
<dbReference type="PANTHER" id="PTHR46233">
    <property type="entry name" value="HYDROXYACYLGLUTATHIONE HYDROLASE GLOC"/>
    <property type="match status" value="1"/>
</dbReference>
<dbReference type="SUPFAM" id="SSF56281">
    <property type="entry name" value="Metallo-hydrolase/oxidoreductase"/>
    <property type="match status" value="1"/>
</dbReference>
<feature type="region of interest" description="Disordered" evidence="5">
    <location>
        <begin position="200"/>
        <end position="222"/>
    </location>
</feature>
<dbReference type="InterPro" id="IPR036866">
    <property type="entry name" value="RibonucZ/Hydroxyglut_hydro"/>
</dbReference>
<gene>
    <name evidence="7" type="ORF">IW254_000684</name>
</gene>
<dbReference type="InterPro" id="IPR051453">
    <property type="entry name" value="MBL_Glyoxalase_II"/>
</dbReference>
<keyword evidence="8" id="KW-1185">Reference proteome</keyword>
<dbReference type="GO" id="GO:0016787">
    <property type="term" value="F:hydrolase activity"/>
    <property type="evidence" value="ECO:0007669"/>
    <property type="project" value="UniProtKB-KW"/>
</dbReference>
<comment type="caution">
    <text evidence="7">The sequence shown here is derived from an EMBL/GenBank/DDBJ whole genome shotgun (WGS) entry which is preliminary data.</text>
</comment>
<dbReference type="Proteomes" id="UP000658613">
    <property type="component" value="Unassembled WGS sequence"/>
</dbReference>
<dbReference type="AlphaFoldDB" id="A0A931DX41"/>
<dbReference type="InterPro" id="IPR001279">
    <property type="entry name" value="Metallo-B-lactamas"/>
</dbReference>
<feature type="domain" description="Metallo-beta-lactamase" evidence="6">
    <location>
        <begin position="12"/>
        <end position="197"/>
    </location>
</feature>
<evidence type="ECO:0000259" key="6">
    <source>
        <dbReference type="SMART" id="SM00849"/>
    </source>
</evidence>
<evidence type="ECO:0000313" key="7">
    <source>
        <dbReference type="EMBL" id="MBG6121715.1"/>
    </source>
</evidence>
<dbReference type="GO" id="GO:0046872">
    <property type="term" value="F:metal ion binding"/>
    <property type="evidence" value="ECO:0007669"/>
    <property type="project" value="UniProtKB-KW"/>
</dbReference>
<dbReference type="RefSeq" id="WP_196824226.1">
    <property type="nucleotide sequence ID" value="NZ_CP046980.1"/>
</dbReference>
<dbReference type="PANTHER" id="PTHR46233:SF3">
    <property type="entry name" value="HYDROXYACYLGLUTATHIONE HYDROLASE GLOC"/>
    <property type="match status" value="1"/>
</dbReference>
<evidence type="ECO:0000256" key="3">
    <source>
        <dbReference type="ARBA" id="ARBA00022801"/>
    </source>
</evidence>
<proteinExistence type="predicted"/>
<evidence type="ECO:0000256" key="4">
    <source>
        <dbReference type="ARBA" id="ARBA00022833"/>
    </source>
</evidence>
<dbReference type="SMART" id="SM00849">
    <property type="entry name" value="Lactamase_B"/>
    <property type="match status" value="1"/>
</dbReference>
<keyword evidence="2" id="KW-0479">Metal-binding</keyword>